<dbReference type="eggNOG" id="COG3501">
    <property type="taxonomic scope" value="Bacteria"/>
</dbReference>
<evidence type="ECO:0000313" key="2">
    <source>
        <dbReference type="Proteomes" id="UP000005984"/>
    </source>
</evidence>
<dbReference type="AlphaFoldDB" id="C2BE16"/>
<protein>
    <submittedName>
        <fullName evidence="1">Uncharacterized protein</fullName>
    </submittedName>
</protein>
<gene>
    <name evidence="1" type="ORF">HMPREF0072_0586</name>
</gene>
<name>C2BE16_9FIRM</name>
<feature type="non-terminal residue" evidence="1">
    <location>
        <position position="72"/>
    </location>
</feature>
<organism evidence="1 2">
    <name type="scientific">Anaerococcus lactolyticus ATCC 51172</name>
    <dbReference type="NCBI Taxonomy" id="525254"/>
    <lineage>
        <taxon>Bacteria</taxon>
        <taxon>Bacillati</taxon>
        <taxon>Bacillota</taxon>
        <taxon>Tissierellia</taxon>
        <taxon>Tissierellales</taxon>
        <taxon>Peptoniphilaceae</taxon>
        <taxon>Anaerococcus</taxon>
    </lineage>
</organism>
<feature type="non-terminal residue" evidence="1">
    <location>
        <position position="1"/>
    </location>
</feature>
<accession>C2BE16</accession>
<evidence type="ECO:0000313" key="1">
    <source>
        <dbReference type="EMBL" id="EEI86850.1"/>
    </source>
</evidence>
<keyword evidence="2" id="KW-1185">Reference proteome</keyword>
<dbReference type="Proteomes" id="UP000005984">
    <property type="component" value="Unassembled WGS sequence"/>
</dbReference>
<dbReference type="STRING" id="525254.HMPREF0072_0586"/>
<reference evidence="1 2" key="1">
    <citation type="submission" date="2008-10" db="EMBL/GenBank/DDBJ databases">
        <authorList>
            <person name="Qin X."/>
            <person name="Bachman B."/>
            <person name="Battles P."/>
            <person name="Bell A."/>
            <person name="Bess C."/>
            <person name="Bickham C."/>
            <person name="Chaboub L."/>
            <person name="Chen D."/>
            <person name="Coyle M."/>
            <person name="Deiros D.R."/>
            <person name="Dinh H."/>
            <person name="Forbes L."/>
            <person name="Fowler G."/>
            <person name="Francisco L."/>
            <person name="Fu Q."/>
            <person name="Gubbala S."/>
            <person name="Hale W."/>
            <person name="Han Y."/>
            <person name="Hemphill L."/>
            <person name="Highlander S.K."/>
            <person name="Hirani K."/>
            <person name="Hogues M."/>
            <person name="Jackson L."/>
            <person name="Jakkamsetti A."/>
            <person name="Javaid M."/>
            <person name="Jiang H."/>
            <person name="Korchina V."/>
            <person name="Kovar C."/>
            <person name="Lara F."/>
            <person name="Lee S."/>
            <person name="Mata R."/>
            <person name="Mathew T."/>
            <person name="Moen C."/>
            <person name="Morales K."/>
            <person name="Munidasa M."/>
            <person name="Nazareth L."/>
            <person name="Ngo R."/>
            <person name="Nguyen L."/>
            <person name="Okwuonu G."/>
            <person name="Ongeri F."/>
            <person name="Patil S."/>
            <person name="Petrosino J."/>
            <person name="Pham C."/>
            <person name="Pham P."/>
            <person name="Pu L.-L."/>
            <person name="Puazo M."/>
            <person name="Raj R."/>
            <person name="Reid J."/>
            <person name="Rouhana J."/>
            <person name="Saada N."/>
            <person name="Shang Y."/>
            <person name="Simmons D."/>
            <person name="Thornton R."/>
            <person name="Warren J."/>
            <person name="Weissenberger G."/>
            <person name="Zhang J."/>
            <person name="Zhang L."/>
            <person name="Zhou C."/>
            <person name="Zhu D."/>
            <person name="Muzny D."/>
            <person name="Worley K."/>
            <person name="Gibbs R."/>
        </authorList>
    </citation>
    <scope>NUCLEOTIDE SEQUENCE [LARGE SCALE GENOMIC DNA]</scope>
    <source>
        <strain evidence="1 2">ATCC 51172</strain>
    </source>
</reference>
<sequence length="72" mass="7741">LSTDARLDRKALLGQPLTLEIPTQGFLSAPRYLNGKITAIAVSSEEIGRHALRGVYLHVQPDLVADDQAATS</sequence>
<proteinExistence type="predicted"/>
<comment type="caution">
    <text evidence="1">The sequence shown here is derived from an EMBL/GenBank/DDBJ whole genome shotgun (WGS) entry which is preliminary data.</text>
</comment>
<dbReference type="Gene3D" id="2.30.110.50">
    <property type="match status" value="1"/>
</dbReference>
<dbReference type="RefSeq" id="WP_004831330.1">
    <property type="nucleotide sequence ID" value="NZ_GG666231.1"/>
</dbReference>
<dbReference type="EMBL" id="ABYO01000092">
    <property type="protein sequence ID" value="EEI86850.1"/>
    <property type="molecule type" value="Genomic_DNA"/>
</dbReference>